<evidence type="ECO:0000313" key="3">
    <source>
        <dbReference type="Proteomes" id="UP000789375"/>
    </source>
</evidence>
<evidence type="ECO:0000256" key="1">
    <source>
        <dbReference type="SAM" id="MobiDB-lite"/>
    </source>
</evidence>
<reference evidence="2" key="1">
    <citation type="submission" date="2021-06" db="EMBL/GenBank/DDBJ databases">
        <authorList>
            <person name="Kallberg Y."/>
            <person name="Tangrot J."/>
            <person name="Rosling A."/>
        </authorList>
    </citation>
    <scope>NUCLEOTIDE SEQUENCE</scope>
    <source>
        <strain evidence="2">87-6 pot B 2015</strain>
    </source>
</reference>
<proteinExistence type="predicted"/>
<feature type="region of interest" description="Disordered" evidence="1">
    <location>
        <begin position="1"/>
        <end position="86"/>
    </location>
</feature>
<organism evidence="2 3">
    <name type="scientific">Funneliformis mosseae</name>
    <name type="common">Endomycorrhizal fungus</name>
    <name type="synonym">Glomus mosseae</name>
    <dbReference type="NCBI Taxonomy" id="27381"/>
    <lineage>
        <taxon>Eukaryota</taxon>
        <taxon>Fungi</taxon>
        <taxon>Fungi incertae sedis</taxon>
        <taxon>Mucoromycota</taxon>
        <taxon>Glomeromycotina</taxon>
        <taxon>Glomeromycetes</taxon>
        <taxon>Glomerales</taxon>
        <taxon>Glomeraceae</taxon>
        <taxon>Funneliformis</taxon>
    </lineage>
</organism>
<feature type="compositionally biased region" description="Polar residues" evidence="1">
    <location>
        <begin position="54"/>
        <end position="63"/>
    </location>
</feature>
<dbReference type="AlphaFoldDB" id="A0A9N9BDK1"/>
<feature type="compositionally biased region" description="Basic residues" evidence="1">
    <location>
        <begin position="14"/>
        <end position="23"/>
    </location>
</feature>
<feature type="region of interest" description="Disordered" evidence="1">
    <location>
        <begin position="394"/>
        <end position="423"/>
    </location>
</feature>
<dbReference type="Proteomes" id="UP000789375">
    <property type="component" value="Unassembled WGS sequence"/>
</dbReference>
<feature type="compositionally biased region" description="Basic and acidic residues" evidence="1">
    <location>
        <begin position="1"/>
        <end position="13"/>
    </location>
</feature>
<gene>
    <name evidence="2" type="ORF">FMOSSE_LOCUS7012</name>
</gene>
<comment type="caution">
    <text evidence="2">The sequence shown here is derived from an EMBL/GenBank/DDBJ whole genome shotgun (WGS) entry which is preliminary data.</text>
</comment>
<dbReference type="EMBL" id="CAJVPP010001562">
    <property type="protein sequence ID" value="CAG8562127.1"/>
    <property type="molecule type" value="Genomic_DNA"/>
</dbReference>
<keyword evidence="3" id="KW-1185">Reference proteome</keyword>
<sequence length="599" mass="69684">MTRLDIVKNGDKNKKSKTNKKSRKDLNFKSLQSDSKSVPVLDGLKHDKNKIAKRSSTVKVNQYKSKKKNSKNSHKHKQQSSDTASLIRDDEQIEQEVESQQYSLNISGLVSTNQQEISNGPFPQYEPPPGWKKIEASDPSTFDFKNVHKEENELWLFKIPPTISKSDLQGLTLKLPKGISRIPTKVATIQKELQEHLYKKKNSESAEYHVYEMPNDDDVSQENETGKGIIRELRAPHETIFRQMRGLEILLPCQEAQGLLLSQKKPTRYFNICRPVNPPDPSSNIDSILTKRSMTIIHPPETFVPRYTTTFPEYSKRHMIEAKAAKEKFRNKMMNEWKFSNWQRQMKKHEEMVESTYREYKKKCRMVVNKSKRKFTKEVEDKKGWDVLGIKKRKTSSNMEDDDDNSSTASSDIESEERPPNKAKILADLKRQGTFEHEDQDTDLEILEEVAEEEMAFVQLAQNQIRQRRRTVKEAREEEKRATVTWVPALVNYPTYKPPETWWSKTYEKILDETAQTKFRPKLTKWKYTLEERLGYYRRHGCEPPLYAVAGTKGNRIEINYDGIEGNLEIPKLCQKRILPPPPPGTTGHLRPCVELIDT</sequence>
<dbReference type="Gene3D" id="6.20.250.70">
    <property type="match status" value="1"/>
</dbReference>
<evidence type="ECO:0000313" key="2">
    <source>
        <dbReference type="EMBL" id="CAG8562127.1"/>
    </source>
</evidence>
<accession>A0A9N9BDK1</accession>
<protein>
    <submittedName>
        <fullName evidence="2">10915_t:CDS:1</fullName>
    </submittedName>
</protein>
<feature type="compositionally biased region" description="Basic residues" evidence="1">
    <location>
        <begin position="64"/>
        <end position="78"/>
    </location>
</feature>
<name>A0A9N9BDK1_FUNMO</name>